<organism evidence="1 2">
    <name type="scientific">Nannocystis exedens</name>
    <dbReference type="NCBI Taxonomy" id="54"/>
    <lineage>
        <taxon>Bacteria</taxon>
        <taxon>Pseudomonadati</taxon>
        <taxon>Myxococcota</taxon>
        <taxon>Polyangia</taxon>
        <taxon>Nannocystales</taxon>
        <taxon>Nannocystaceae</taxon>
        <taxon>Nannocystis</taxon>
    </lineage>
</organism>
<reference evidence="2" key="1">
    <citation type="submission" date="2016-10" db="EMBL/GenBank/DDBJ databases">
        <authorList>
            <person name="Varghese N."/>
            <person name="Submissions S."/>
        </authorList>
    </citation>
    <scope>NUCLEOTIDE SEQUENCE [LARGE SCALE GENOMIC DNA]</scope>
    <source>
        <strain evidence="2">ATCC 25963</strain>
    </source>
</reference>
<evidence type="ECO:0000313" key="2">
    <source>
        <dbReference type="Proteomes" id="UP000199400"/>
    </source>
</evidence>
<dbReference type="RefSeq" id="WP_143141243.1">
    <property type="nucleotide sequence ID" value="NZ_FOMX01000034.1"/>
</dbReference>
<dbReference type="STRING" id="54.SAMN02745121_07484"/>
<keyword evidence="2" id="KW-1185">Reference proteome</keyword>
<dbReference type="EMBL" id="FOMX01000034">
    <property type="protein sequence ID" value="SFF20097.1"/>
    <property type="molecule type" value="Genomic_DNA"/>
</dbReference>
<protein>
    <submittedName>
        <fullName evidence="1">Uncharacterized protein</fullName>
    </submittedName>
</protein>
<proteinExistence type="predicted"/>
<sequence>MNLRTRAFSIAWALCVAACDPMEEPASGDAEVALAPSDELELLLPLCMSLPPEADAEAPSPADIPELADAPQVAEGVCQGEWETKSERTNCNTCVFTRGNNGTVYNKYRRWCYKPPSPVACGGCGPWEYTGFSCHDFDLCT</sequence>
<evidence type="ECO:0000313" key="1">
    <source>
        <dbReference type="EMBL" id="SFF20097.1"/>
    </source>
</evidence>
<name>A0A1I2GTF8_9BACT</name>
<dbReference type="AlphaFoldDB" id="A0A1I2GTF8"/>
<dbReference type="Proteomes" id="UP000199400">
    <property type="component" value="Unassembled WGS sequence"/>
</dbReference>
<accession>A0A1I2GTF8</accession>
<gene>
    <name evidence="1" type="ORF">SAMN02745121_07484</name>
</gene>